<dbReference type="InterPro" id="IPR013589">
    <property type="entry name" value="Bac_transglu_N"/>
</dbReference>
<evidence type="ECO:0000259" key="1">
    <source>
        <dbReference type="Pfam" id="PF08379"/>
    </source>
</evidence>
<protein>
    <recommendedName>
        <fullName evidence="1">Bacterial transglutaminase-like N-terminal domain-containing protein</fullName>
    </recommendedName>
</protein>
<evidence type="ECO:0000313" key="2">
    <source>
        <dbReference type="EMBL" id="SVC21363.1"/>
    </source>
</evidence>
<dbReference type="PANTHER" id="PTHR33490:SF6">
    <property type="entry name" value="SLL1049 PROTEIN"/>
    <property type="match status" value="1"/>
</dbReference>
<dbReference type="Pfam" id="PF08379">
    <property type="entry name" value="Bact_transglu_N"/>
    <property type="match status" value="1"/>
</dbReference>
<dbReference type="AlphaFoldDB" id="A0A382KCY6"/>
<dbReference type="EMBL" id="UINC01079396">
    <property type="protein sequence ID" value="SVC21363.1"/>
    <property type="molecule type" value="Genomic_DNA"/>
</dbReference>
<feature type="non-terminal residue" evidence="2">
    <location>
        <position position="153"/>
    </location>
</feature>
<sequence>MRLDIRNRTLFRYDAPVAESHNEVRACPVSDHRQNLVAYRLSVSPASQALAYSDYWGNRVDAFGVREPHLSLEIVAEAAVDTFEAPPRPDPCAWEALAEPWFRDRHHEYLERTPHVEWGSEVEAAGREAVVADDVVATIVGVHDLVRERLGYE</sequence>
<organism evidence="2">
    <name type="scientific">marine metagenome</name>
    <dbReference type="NCBI Taxonomy" id="408172"/>
    <lineage>
        <taxon>unclassified sequences</taxon>
        <taxon>metagenomes</taxon>
        <taxon>ecological metagenomes</taxon>
    </lineage>
</organism>
<proteinExistence type="predicted"/>
<feature type="domain" description="Bacterial transglutaminase-like N-terminal" evidence="1">
    <location>
        <begin position="3"/>
        <end position="80"/>
    </location>
</feature>
<accession>A0A382KCY6</accession>
<gene>
    <name evidence="2" type="ORF">METZ01_LOCUS274217</name>
</gene>
<dbReference type="PANTHER" id="PTHR33490">
    <property type="entry name" value="BLR5614 PROTEIN-RELATED"/>
    <property type="match status" value="1"/>
</dbReference>
<name>A0A382KCY6_9ZZZZ</name>
<reference evidence="2" key="1">
    <citation type="submission" date="2018-05" db="EMBL/GenBank/DDBJ databases">
        <authorList>
            <person name="Lanie J.A."/>
            <person name="Ng W.-L."/>
            <person name="Kazmierczak K.M."/>
            <person name="Andrzejewski T.M."/>
            <person name="Davidsen T.M."/>
            <person name="Wayne K.J."/>
            <person name="Tettelin H."/>
            <person name="Glass J.I."/>
            <person name="Rusch D."/>
            <person name="Podicherti R."/>
            <person name="Tsui H.-C.T."/>
            <person name="Winkler M.E."/>
        </authorList>
    </citation>
    <scope>NUCLEOTIDE SEQUENCE</scope>
</reference>